<dbReference type="NCBIfam" id="NF001939">
    <property type="entry name" value="PRK00719.1"/>
    <property type="match status" value="1"/>
</dbReference>
<proteinExistence type="inferred from homology"/>
<evidence type="ECO:0000256" key="6">
    <source>
        <dbReference type="ARBA" id="ARBA00023033"/>
    </source>
</evidence>
<dbReference type="InterPro" id="IPR036661">
    <property type="entry name" value="Luciferase-like_sf"/>
</dbReference>
<keyword evidence="10" id="KW-1185">Reference proteome</keyword>
<dbReference type="Gene3D" id="3.20.20.30">
    <property type="entry name" value="Luciferase-like domain"/>
    <property type="match status" value="1"/>
</dbReference>
<name>A0ABW0Q1W8_9HYPH</name>
<comment type="function">
    <text evidence="7">Catalyzes the desulfonation of aliphatic sulfonates.</text>
</comment>
<dbReference type="InterPro" id="IPR011251">
    <property type="entry name" value="Luciferase-like_dom"/>
</dbReference>
<dbReference type="InterPro" id="IPR019911">
    <property type="entry name" value="Alkanesulphonate_mOase_FMN-dep"/>
</dbReference>
<evidence type="ECO:0000256" key="1">
    <source>
        <dbReference type="ARBA" id="ARBA00007044"/>
    </source>
</evidence>
<comment type="catalytic activity">
    <reaction evidence="7">
        <text>an alkanesulfonate + FMNH2 + O2 = an aldehyde + FMN + sulfite + H2O + 2 H(+)</text>
        <dbReference type="Rhea" id="RHEA:23064"/>
        <dbReference type="ChEBI" id="CHEBI:15377"/>
        <dbReference type="ChEBI" id="CHEBI:15378"/>
        <dbReference type="ChEBI" id="CHEBI:15379"/>
        <dbReference type="ChEBI" id="CHEBI:17359"/>
        <dbReference type="ChEBI" id="CHEBI:17478"/>
        <dbReference type="ChEBI" id="CHEBI:57618"/>
        <dbReference type="ChEBI" id="CHEBI:58210"/>
        <dbReference type="ChEBI" id="CHEBI:134249"/>
        <dbReference type="EC" id="1.14.14.5"/>
    </reaction>
</comment>
<reference evidence="10" key="1">
    <citation type="journal article" date="2019" name="Int. J. Syst. Evol. Microbiol.">
        <title>The Global Catalogue of Microorganisms (GCM) 10K type strain sequencing project: providing services to taxonomists for standard genome sequencing and annotation.</title>
        <authorList>
            <consortium name="The Broad Institute Genomics Platform"/>
            <consortium name="The Broad Institute Genome Sequencing Center for Infectious Disease"/>
            <person name="Wu L."/>
            <person name="Ma J."/>
        </authorList>
    </citation>
    <scope>NUCLEOTIDE SEQUENCE [LARGE SCALE GENOMIC DNA]</scope>
    <source>
        <strain evidence="10">KACC 12633</strain>
    </source>
</reference>
<dbReference type="SUPFAM" id="SSF51679">
    <property type="entry name" value="Bacterial luciferase-like"/>
    <property type="match status" value="1"/>
</dbReference>
<evidence type="ECO:0000313" key="9">
    <source>
        <dbReference type="EMBL" id="MFC5518745.1"/>
    </source>
</evidence>
<sequence>MPHPVPETISPFWFLPTPGDSRYLGTSEGARPVDLGYLKQLAIASDTLGYEGVLIPTGMSCEDSWIVASMLAPFTERLRFLVAVRPGLIAPTLAARMTATLDRLSGGRLLVNVVTGGDPVESRGDGVHLDHAERYAITEEFLTIYKAVLSGETVRFKGEHFDIDGAQLLFPPHQKPHPPLFFGGSSDAAIDVASRTIDKYLTWGEPPAQVAEKIGRVRARAEAEGRQVTFGIRLHVIVRETTAEAWAAADKLISRLDEETIAKAQQVFARMDSVGQARMAALHGGKRDKLEVSPNLWAGLGLVRGGAATALVGDPATVAERIDEYRRLGVDTFILSGYPHLEEAYRFAELVFPRLPIAPHLGCNREAPGETVANVLSAPAHRSSAAS</sequence>
<comment type="caution">
    <text evidence="9">The sequence shown here is derived from an EMBL/GenBank/DDBJ whole genome shotgun (WGS) entry which is preliminary data.</text>
</comment>
<dbReference type="EMBL" id="JBHSML010000014">
    <property type="protein sequence ID" value="MFC5518745.1"/>
    <property type="molecule type" value="Genomic_DNA"/>
</dbReference>
<protein>
    <recommendedName>
        <fullName evidence="2 7">Alkanesulfonate monooxygenase</fullName>
        <ecNumber evidence="2 7">1.14.14.5</ecNumber>
    </recommendedName>
    <alternativeName>
        <fullName evidence="7">FMNH2-dependent aliphatic sulfonate monooxygenase</fullName>
    </alternativeName>
</protein>
<comment type="similarity">
    <text evidence="1 7">Belongs to the SsuD family.</text>
</comment>
<dbReference type="RefSeq" id="WP_266344494.1">
    <property type="nucleotide sequence ID" value="NZ_JAPKNH010000005.1"/>
</dbReference>
<dbReference type="CDD" id="cd01094">
    <property type="entry name" value="Alkanesulfonate_monoxygenase"/>
    <property type="match status" value="1"/>
</dbReference>
<evidence type="ECO:0000256" key="7">
    <source>
        <dbReference type="HAMAP-Rule" id="MF_01229"/>
    </source>
</evidence>
<evidence type="ECO:0000256" key="3">
    <source>
        <dbReference type="ARBA" id="ARBA00022630"/>
    </source>
</evidence>
<dbReference type="PANTHER" id="PTHR42847">
    <property type="entry name" value="ALKANESULFONATE MONOOXYGENASE"/>
    <property type="match status" value="1"/>
</dbReference>
<accession>A0ABW0Q1W8</accession>
<organism evidence="9 10">
    <name type="scientific">Kaistia terrae</name>
    <dbReference type="NCBI Taxonomy" id="537017"/>
    <lineage>
        <taxon>Bacteria</taxon>
        <taxon>Pseudomonadati</taxon>
        <taxon>Pseudomonadota</taxon>
        <taxon>Alphaproteobacteria</taxon>
        <taxon>Hyphomicrobiales</taxon>
        <taxon>Kaistiaceae</taxon>
        <taxon>Kaistia</taxon>
    </lineage>
</organism>
<evidence type="ECO:0000259" key="8">
    <source>
        <dbReference type="Pfam" id="PF00296"/>
    </source>
</evidence>
<evidence type="ECO:0000256" key="4">
    <source>
        <dbReference type="ARBA" id="ARBA00022643"/>
    </source>
</evidence>
<gene>
    <name evidence="7 9" type="primary">ssuD</name>
    <name evidence="9" type="ORF">ACFPP9_23420</name>
</gene>
<keyword evidence="5 7" id="KW-0560">Oxidoreductase</keyword>
<dbReference type="EC" id="1.14.14.5" evidence="2 7"/>
<dbReference type="HAMAP" id="MF_01229">
    <property type="entry name" value="Alkanesulf_monooxygen"/>
    <property type="match status" value="1"/>
</dbReference>
<keyword evidence="4 7" id="KW-0288">FMN</keyword>
<dbReference type="InterPro" id="IPR050172">
    <property type="entry name" value="SsuD_RutA_monooxygenase"/>
</dbReference>
<dbReference type="NCBIfam" id="TIGR03565">
    <property type="entry name" value="alk_sulf_monoox"/>
    <property type="match status" value="1"/>
</dbReference>
<dbReference type="PANTHER" id="PTHR42847:SF4">
    <property type="entry name" value="ALKANESULFONATE MONOOXYGENASE-RELATED"/>
    <property type="match status" value="1"/>
</dbReference>
<dbReference type="Proteomes" id="UP001596150">
    <property type="component" value="Unassembled WGS sequence"/>
</dbReference>
<feature type="domain" description="Luciferase-like" evidence="8">
    <location>
        <begin position="16"/>
        <end position="332"/>
    </location>
</feature>
<evidence type="ECO:0000313" key="10">
    <source>
        <dbReference type="Proteomes" id="UP001596150"/>
    </source>
</evidence>
<keyword evidence="6 7" id="KW-0503">Monooxygenase</keyword>
<dbReference type="GO" id="GO:0008726">
    <property type="term" value="F:alkanesulfonate monooxygenase activity"/>
    <property type="evidence" value="ECO:0007669"/>
    <property type="project" value="UniProtKB-EC"/>
</dbReference>
<dbReference type="Pfam" id="PF00296">
    <property type="entry name" value="Bac_luciferase"/>
    <property type="match status" value="1"/>
</dbReference>
<evidence type="ECO:0000256" key="5">
    <source>
        <dbReference type="ARBA" id="ARBA00023002"/>
    </source>
</evidence>
<keyword evidence="3 7" id="KW-0285">Flavoprotein</keyword>
<evidence type="ECO:0000256" key="2">
    <source>
        <dbReference type="ARBA" id="ARBA00012113"/>
    </source>
</evidence>